<evidence type="ECO:0000259" key="12">
    <source>
        <dbReference type="PROSITE" id="PS52019"/>
    </source>
</evidence>
<dbReference type="InterPro" id="IPR049552">
    <property type="entry name" value="PKS_DH_N"/>
</dbReference>
<evidence type="ECO:0000313" key="14">
    <source>
        <dbReference type="Proteomes" id="UP001595872"/>
    </source>
</evidence>
<dbReference type="PROSITE" id="PS00606">
    <property type="entry name" value="KS3_1"/>
    <property type="match status" value="3"/>
</dbReference>
<feature type="domain" description="Carrier" evidence="10">
    <location>
        <begin position="1559"/>
        <end position="1634"/>
    </location>
</feature>
<dbReference type="RefSeq" id="WP_378253497.1">
    <property type="nucleotide sequence ID" value="NZ_JBHSIT010000002.1"/>
</dbReference>
<dbReference type="InterPro" id="IPR036291">
    <property type="entry name" value="NAD(P)-bd_dom_sf"/>
</dbReference>
<dbReference type="InterPro" id="IPR006162">
    <property type="entry name" value="Ppantetheine_attach_site"/>
</dbReference>
<dbReference type="InterPro" id="IPR020807">
    <property type="entry name" value="PKS_DH"/>
</dbReference>
<dbReference type="PROSITE" id="PS52019">
    <property type="entry name" value="PKS_MFAS_DH"/>
    <property type="match status" value="3"/>
</dbReference>
<evidence type="ECO:0000256" key="3">
    <source>
        <dbReference type="ARBA" id="ARBA00022450"/>
    </source>
</evidence>
<evidence type="ECO:0000256" key="7">
    <source>
        <dbReference type="ARBA" id="ARBA00023268"/>
    </source>
</evidence>
<evidence type="ECO:0000256" key="1">
    <source>
        <dbReference type="ARBA" id="ARBA00001957"/>
    </source>
</evidence>
<dbReference type="Pfam" id="PF00698">
    <property type="entry name" value="Acyl_transf_1"/>
    <property type="match status" value="3"/>
</dbReference>
<dbReference type="Gene3D" id="1.10.1200.10">
    <property type="entry name" value="ACP-like"/>
    <property type="match status" value="3"/>
</dbReference>
<dbReference type="EMBL" id="JBHSIT010000002">
    <property type="protein sequence ID" value="MFC4907612.1"/>
    <property type="molecule type" value="Genomic_DNA"/>
</dbReference>
<dbReference type="InterPro" id="IPR016036">
    <property type="entry name" value="Malonyl_transacylase_ACP-bd"/>
</dbReference>
<dbReference type="SMART" id="SM01294">
    <property type="entry name" value="PKS_PP_betabranch"/>
    <property type="match status" value="3"/>
</dbReference>
<dbReference type="InterPro" id="IPR016039">
    <property type="entry name" value="Thiolase-like"/>
</dbReference>
<dbReference type="SUPFAM" id="SSF51735">
    <property type="entry name" value="NAD(P)-binding Rossmann-fold domains"/>
    <property type="match status" value="6"/>
</dbReference>
<evidence type="ECO:0000256" key="5">
    <source>
        <dbReference type="ARBA" id="ARBA00022679"/>
    </source>
</evidence>
<dbReference type="Pfam" id="PF02801">
    <property type="entry name" value="Ketoacyl-synt_C"/>
    <property type="match status" value="3"/>
</dbReference>
<dbReference type="SMART" id="SM00827">
    <property type="entry name" value="PKS_AT"/>
    <property type="match status" value="3"/>
</dbReference>
<dbReference type="Gene3D" id="3.30.70.3290">
    <property type="match status" value="3"/>
</dbReference>
<dbReference type="InterPro" id="IPR018201">
    <property type="entry name" value="Ketoacyl_synth_AS"/>
</dbReference>
<proteinExistence type="predicted"/>
<dbReference type="SUPFAM" id="SSF52151">
    <property type="entry name" value="FabD/lysophospholipase-like"/>
    <property type="match status" value="3"/>
</dbReference>
<feature type="domain" description="Ketosynthase family 3 (KS3)" evidence="11">
    <location>
        <begin position="1655"/>
        <end position="2065"/>
    </location>
</feature>
<name>A0ABV9TXT0_9ACTN</name>
<feature type="active site" description="Proton donor; for dehydratase activity" evidence="9">
    <location>
        <position position="1064"/>
    </location>
</feature>
<feature type="region of interest" description="C-terminal hotdog fold" evidence="9">
    <location>
        <begin position="4217"/>
        <end position="4348"/>
    </location>
</feature>
<dbReference type="InterPro" id="IPR014031">
    <property type="entry name" value="Ketoacyl_synth_C"/>
</dbReference>
<evidence type="ECO:0000259" key="10">
    <source>
        <dbReference type="PROSITE" id="PS50075"/>
    </source>
</evidence>
<comment type="caution">
    <text evidence="13">The sequence shown here is derived from an EMBL/GenBank/DDBJ whole genome shotgun (WGS) entry which is preliminary data.</text>
</comment>
<dbReference type="InterPro" id="IPR049900">
    <property type="entry name" value="PKS_mFAS_DH"/>
</dbReference>
<dbReference type="SUPFAM" id="SSF53901">
    <property type="entry name" value="Thiolase-like"/>
    <property type="match status" value="3"/>
</dbReference>
<dbReference type="PROSITE" id="PS52004">
    <property type="entry name" value="KS3_2"/>
    <property type="match status" value="3"/>
</dbReference>
<feature type="domain" description="Carrier" evidence="10">
    <location>
        <begin position="4763"/>
        <end position="4838"/>
    </location>
</feature>
<dbReference type="InterPro" id="IPR020806">
    <property type="entry name" value="PKS_PP-bd"/>
</dbReference>
<dbReference type="PANTHER" id="PTHR43775:SF51">
    <property type="entry name" value="INACTIVE PHENOLPHTHIOCEROL SYNTHESIS POLYKETIDE SYNTHASE TYPE I PKS1-RELATED"/>
    <property type="match status" value="1"/>
</dbReference>
<feature type="active site" description="Proton acceptor; for dehydratase activity" evidence="9">
    <location>
        <position position="896"/>
    </location>
</feature>
<dbReference type="InterPro" id="IPR009081">
    <property type="entry name" value="PP-bd_ACP"/>
</dbReference>
<evidence type="ECO:0000256" key="9">
    <source>
        <dbReference type="PROSITE-ProRule" id="PRU01363"/>
    </source>
</evidence>
<dbReference type="SUPFAM" id="SSF55048">
    <property type="entry name" value="Probable ACP-binding domain of malonyl-CoA ACP transacylase"/>
    <property type="match status" value="3"/>
</dbReference>
<dbReference type="InterPro" id="IPR032821">
    <property type="entry name" value="PKS_assoc"/>
</dbReference>
<feature type="active site" description="Proton acceptor; for dehydratase activity" evidence="9">
    <location>
        <position position="2513"/>
    </location>
</feature>
<dbReference type="Pfam" id="PF16197">
    <property type="entry name" value="KAsynt_C_assoc"/>
    <property type="match status" value="3"/>
</dbReference>
<dbReference type="Pfam" id="PF22953">
    <property type="entry name" value="SpnB_Rossmann"/>
    <property type="match status" value="3"/>
</dbReference>
<gene>
    <name evidence="13" type="ORF">ACFPCY_09795</name>
</gene>
<feature type="region of interest" description="C-terminal hotdog fold" evidence="9">
    <location>
        <begin position="1005"/>
        <end position="1141"/>
    </location>
</feature>
<dbReference type="Pfam" id="PF14765">
    <property type="entry name" value="PS-DH"/>
    <property type="match status" value="3"/>
</dbReference>
<dbReference type="InterPro" id="IPR014030">
    <property type="entry name" value="Ketoacyl_synth_N"/>
</dbReference>
<dbReference type="InterPro" id="IPR015083">
    <property type="entry name" value="NorB/c/GfsB-D-like_docking"/>
</dbReference>
<dbReference type="SMART" id="SM00822">
    <property type="entry name" value="PKS_KR"/>
    <property type="match status" value="3"/>
</dbReference>
<feature type="domain" description="PKS/mFAS DH" evidence="12">
    <location>
        <begin position="864"/>
        <end position="1141"/>
    </location>
</feature>
<keyword evidence="8" id="KW-0012">Acyltransferase</keyword>
<dbReference type="Gene3D" id="3.40.47.10">
    <property type="match status" value="3"/>
</dbReference>
<evidence type="ECO:0000259" key="11">
    <source>
        <dbReference type="PROSITE" id="PS52004"/>
    </source>
</evidence>
<dbReference type="InterPro" id="IPR057326">
    <property type="entry name" value="KR_dom"/>
</dbReference>
<feature type="active site" description="Proton donor; for dehydratase activity" evidence="9">
    <location>
        <position position="2678"/>
    </location>
</feature>
<keyword evidence="4" id="KW-0597">Phosphoprotein</keyword>
<dbReference type="SUPFAM" id="SSF47336">
    <property type="entry name" value="ACP-like"/>
    <property type="match status" value="3"/>
</dbReference>
<feature type="region of interest" description="C-terminal hotdog fold" evidence="9">
    <location>
        <begin position="2618"/>
        <end position="2753"/>
    </location>
</feature>
<dbReference type="InterPro" id="IPR042104">
    <property type="entry name" value="PKS_dehydratase_sf"/>
</dbReference>
<dbReference type="InterPro" id="IPR001227">
    <property type="entry name" value="Ac_transferase_dom_sf"/>
</dbReference>
<dbReference type="InterPro" id="IPR050091">
    <property type="entry name" value="PKS_NRPS_Biosynth_Enz"/>
</dbReference>
<dbReference type="Gene3D" id="3.40.366.10">
    <property type="entry name" value="Malonyl-Coenzyme A Acyl Carrier Protein, domain 2"/>
    <property type="match status" value="3"/>
</dbReference>
<keyword evidence="7" id="KW-0511">Multifunctional enzyme</keyword>
<dbReference type="InterPro" id="IPR055123">
    <property type="entry name" value="SpnB-like_Rossmann"/>
</dbReference>
<dbReference type="InterPro" id="IPR049551">
    <property type="entry name" value="PKS_DH_C"/>
</dbReference>
<dbReference type="SMART" id="SM00823">
    <property type="entry name" value="PKS_PP"/>
    <property type="match status" value="3"/>
</dbReference>
<keyword evidence="5" id="KW-0808">Transferase</keyword>
<organism evidence="13 14">
    <name type="scientific">Actinomadura gamaensis</name>
    <dbReference type="NCBI Taxonomy" id="1763541"/>
    <lineage>
        <taxon>Bacteria</taxon>
        <taxon>Bacillati</taxon>
        <taxon>Actinomycetota</taxon>
        <taxon>Actinomycetes</taxon>
        <taxon>Streptosporangiales</taxon>
        <taxon>Thermomonosporaceae</taxon>
        <taxon>Actinomadura</taxon>
    </lineage>
</organism>
<feature type="active site" description="Proton acceptor; for dehydratase activity" evidence="9">
    <location>
        <position position="4118"/>
    </location>
</feature>
<dbReference type="Pfam" id="PF00550">
    <property type="entry name" value="PP-binding"/>
    <property type="match status" value="3"/>
</dbReference>
<dbReference type="InterPro" id="IPR016035">
    <property type="entry name" value="Acyl_Trfase/lysoPLipase"/>
</dbReference>
<evidence type="ECO:0000256" key="2">
    <source>
        <dbReference type="ARBA" id="ARBA00004792"/>
    </source>
</evidence>
<accession>A0ABV9TXT0</accession>
<dbReference type="InterPro" id="IPR014043">
    <property type="entry name" value="Acyl_transferase_dom"/>
</dbReference>
<dbReference type="CDD" id="cd00833">
    <property type="entry name" value="PKS"/>
    <property type="match status" value="3"/>
</dbReference>
<reference evidence="14" key="1">
    <citation type="journal article" date="2019" name="Int. J. Syst. Evol. Microbiol.">
        <title>The Global Catalogue of Microorganisms (GCM) 10K type strain sequencing project: providing services to taxonomists for standard genome sequencing and annotation.</title>
        <authorList>
            <consortium name="The Broad Institute Genomics Platform"/>
            <consortium name="The Broad Institute Genome Sequencing Center for Infectious Disease"/>
            <person name="Wu L."/>
            <person name="Ma J."/>
        </authorList>
    </citation>
    <scope>NUCLEOTIDE SEQUENCE [LARGE SCALE GENOMIC DNA]</scope>
    <source>
        <strain evidence="14">KLKA75</strain>
    </source>
</reference>
<dbReference type="PANTHER" id="PTHR43775">
    <property type="entry name" value="FATTY ACID SYNTHASE"/>
    <property type="match status" value="1"/>
</dbReference>
<feature type="region of interest" description="N-terminal hotdog fold" evidence="9">
    <location>
        <begin position="2481"/>
        <end position="2605"/>
    </location>
</feature>
<evidence type="ECO:0000256" key="4">
    <source>
        <dbReference type="ARBA" id="ARBA00022553"/>
    </source>
</evidence>
<feature type="domain" description="Carrier" evidence="10">
    <location>
        <begin position="3164"/>
        <end position="3239"/>
    </location>
</feature>
<feature type="active site" description="Proton donor; for dehydratase activity" evidence="9">
    <location>
        <position position="4275"/>
    </location>
</feature>
<comment type="pathway">
    <text evidence="2">Antibiotic biosynthesis.</text>
</comment>
<dbReference type="Gene3D" id="3.40.50.720">
    <property type="entry name" value="NAD(P)-binding Rossmann-like Domain"/>
    <property type="match status" value="3"/>
</dbReference>
<comment type="cofactor">
    <cofactor evidence="1">
        <name>pantetheine 4'-phosphate</name>
        <dbReference type="ChEBI" id="CHEBI:47942"/>
    </cofactor>
</comment>
<dbReference type="Pfam" id="PF21089">
    <property type="entry name" value="PKS_DH_N"/>
    <property type="match status" value="3"/>
</dbReference>
<evidence type="ECO:0000313" key="13">
    <source>
        <dbReference type="EMBL" id="MFC4907612.1"/>
    </source>
</evidence>
<dbReference type="SMART" id="SM00825">
    <property type="entry name" value="PKS_KS"/>
    <property type="match status" value="3"/>
</dbReference>
<evidence type="ECO:0000256" key="8">
    <source>
        <dbReference type="ARBA" id="ARBA00023315"/>
    </source>
</evidence>
<dbReference type="Proteomes" id="UP001595872">
    <property type="component" value="Unassembled WGS sequence"/>
</dbReference>
<dbReference type="PROSITE" id="PS00012">
    <property type="entry name" value="PHOSPHOPANTETHEINE"/>
    <property type="match status" value="2"/>
</dbReference>
<keyword evidence="3" id="KW-0596">Phosphopantetheine</keyword>
<dbReference type="InterPro" id="IPR036736">
    <property type="entry name" value="ACP-like_sf"/>
</dbReference>
<dbReference type="InterPro" id="IPR020841">
    <property type="entry name" value="PKS_Beta-ketoAc_synthase_dom"/>
</dbReference>
<dbReference type="InterPro" id="IPR013968">
    <property type="entry name" value="PKS_KR"/>
</dbReference>
<feature type="domain" description="Ketosynthase family 3 (KS3)" evidence="11">
    <location>
        <begin position="33"/>
        <end position="444"/>
    </location>
</feature>
<dbReference type="Gene3D" id="3.10.129.110">
    <property type="entry name" value="Polyketide synthase dehydratase"/>
    <property type="match status" value="3"/>
</dbReference>
<keyword evidence="14" id="KW-1185">Reference proteome</keyword>
<dbReference type="Pfam" id="PF08990">
    <property type="entry name" value="Docking"/>
    <property type="match status" value="1"/>
</dbReference>
<evidence type="ECO:0000256" key="6">
    <source>
        <dbReference type="ARBA" id="ARBA00023194"/>
    </source>
</evidence>
<dbReference type="Pfam" id="PF00109">
    <property type="entry name" value="ketoacyl-synt"/>
    <property type="match status" value="3"/>
</dbReference>
<protein>
    <submittedName>
        <fullName evidence="13">SDR family NAD(P)-dependent oxidoreductase</fullName>
    </submittedName>
</protein>
<feature type="region of interest" description="N-terminal hotdog fold" evidence="9">
    <location>
        <begin position="4086"/>
        <end position="4206"/>
    </location>
</feature>
<dbReference type="SMART" id="SM00826">
    <property type="entry name" value="PKS_DH"/>
    <property type="match status" value="3"/>
</dbReference>
<dbReference type="PROSITE" id="PS50075">
    <property type="entry name" value="CARRIER"/>
    <property type="match status" value="3"/>
</dbReference>
<dbReference type="Pfam" id="PF08659">
    <property type="entry name" value="KR"/>
    <property type="match status" value="3"/>
</dbReference>
<feature type="domain" description="PKS/mFAS DH" evidence="12">
    <location>
        <begin position="2481"/>
        <end position="2753"/>
    </location>
</feature>
<feature type="domain" description="Ketosynthase family 3 (KS3)" evidence="11">
    <location>
        <begin position="3260"/>
        <end position="3670"/>
    </location>
</feature>
<dbReference type="SUPFAM" id="SSF101173">
    <property type="entry name" value="Docking domain B of the erythromycin polyketide synthase (DEBS)"/>
    <property type="match status" value="1"/>
</dbReference>
<keyword evidence="6" id="KW-0045">Antibiotic biosynthesis</keyword>
<sequence length="4928" mass="517885">MSNDDRLRDYLRRAAAELQQTRQRLREVEDRDREPIAVVGMACRFPGGVTSPDGLWRLVADGGDAVTAFPADRGWDLGRLYDPDGVREDASYVNVGGFLHDAGDFDPAFFGISPNEALQMDPQQRLLLETSWEAVERAGIDPTTLKGSATGVFAGLVYHDYPASSMMGALVSGRVAYTLGLEGPAVTIDTACSSSLVALHWAMRALRAGECSLALAGGVTVMATPQTFVEFSRQRGLAADGRCKAFAASADGTGWGEGVGMLVVERLSDAQRLGHPVLAVVRGSAINQDGASNGLTAPNGPSQRRVIAQALASAGLEPSEIDLLEAHGTGTTLGDPIEAQALLATYGRDRDRPLWLGSIKSNIGHTQAAAGVAGVIKVIEAMRHGVLPKTLHVDEPTPQVDWSVGNVRLLTESREWDTPSGGLRRGAVSSFGISGTNAHVVLEAPPAPEPVADERHELPATPLIVSARSREALEIQLDRLTAVEDDALDVAFSAATGRAALEHRAVKVGAETVTDVVRDGLTALLFTGQGSQRVGMGRELYETFPVFASAFDEVCEAIDLPLKDVIWADETKLNQTEFTQPAIFALEVALFRLVESWGVRPDLLVGHSIGELAAAHVADILSLEDAGRLITARGRLMQALPAGGAMVAIQATEGEITPLLNAAVSIAAVNSPSSLVISGDEAAVAEIAEQFKDRKQTRLTVSHAFHSPLMDPMLDEFRAVAESVTYNEPTIRLVKDVGTPDYWVQHVRETVRFADDVRYLAEEGVTRFLEIGPDAVLTAMAQQTVEGTVAATMRRDRDETASLFTGVGRLFAAGVPIDWNAVFDGRGARRVELPTYPFQRERYWHIDDAANGDPTSLGLGAARHPLLGATVMVAGSDEFVFTGRLSVGAQPWLADHVVGDAVLFPGTGFVELAVRAGDEVGCGRIDDLVIEAPLVLPERGGVAVQVVVGQADASNRRAFRVFSRDEDAIDLPWTQHATGVLAEATAARASEPTRGTELAQWPPDAEPLDLDGFYAELADAGLSYGPAFQGLKAVWRRGDEVFAEVEAPSGAEAGAFGLHPAVLDAALHAIALSGAVEGGEAALPFSWSGVELHASGASALRVRVTRVRDGQVALAIADAAGDPVAGVESLALRPLAAVQTAARADSLYRVAWTPIASGGDIPDDIGVLRITTTDVRAALSETLEALQSASGRLAVVTRGAVSVDGEDVTDLAGAAVWGLVRSAQSEDPGRFVLIDVDGDGTADLTPALTSAEPQAALRAGEAYAPRLVRLTAAEGDEPEPASFGDAVLITGASGALGGLFAKHLVTEHGVRNLLLTSRRGPDAPGAAELAAELTGLGATVETVACDVADRAALAALLEGRTLTGVVHAAGVLDDGVISSLTPERIDRVLRPKVDAALHLHELTRDMDLSAFVLFSSAAGVIGAPGQGNYAAANAVLDALAAHRRSRGLAAQSLAWGPWSQVGGMAGTLADADRSRMSRGGVVPISPDDGLALFDNALRADEPAALPMRLDLAAVRASGTVPELLRGLVPVVSRGTAGARADADGLHRSLAGRTDDERLDVLLTLVRARSAAALGYSGPDAVDPDRAFRDLGVDSLAAVELRNGLAEATGLRLAATLVFDYPTPAVLARHLLDELSGTSDEAVLRPATTTASPDADDPIAIVAMSCRYPGGVTSPDDLWRLVADGVDAISAFPTDRGWDIGRIHDPDGARPQTSYVDQGGFLHDAPRFDADFFGISPNEALVIDPQQRLLLEASWEVLERAGIDPTTLKGSPTGVFAGMMYHDYTYNSSTGAIASGRVSYTLGLEGPAVTVDTACSSSLVALHMAAQALRTGECSLALVGGVAVMATPETFVEFSEQRGLSRDARCKSFAAAADGTIWAEGVGMLLVERLSDARRNGHPVLALVRGSALNQDGASNGLTAPNGPSQRRVIRQALANAGLTTSDVDAVEAHGTGTTLGDPIEAQALLATYGRDRDRPLWLGSIKSNIGHTQAAAGVAGIIKMIEAMRHGVLPKTLHVDEPSPQVDWDAGRVELLTEAREWPRADRPRRAGVSSFGISGTNAHVIIEEAPEPEPEAVPEDRRDLPAVPLVASAKTAEALEAQIQSLTEFAQDRNELDVAFSAATGRAALEHRAVIVGDETVSGVASEGRLAFLFTGQGSQRVGMGRELYEVFPVFAAAFDEVCGALGLPLKDVIWADETHLNQTEFTQPAIFALEVALFRLVESWDIRPDFLVGHSIGELAAAHVAGVLSLEDAARLIVARGRLMQALPAGGAMVAIQATEDEVAPLLDDQLGIAAVNSPSSLVISGDEAAVAAIAERFADRKQTRLTVSHAFHSPLMDPMLDDFRKVAESVTYHEPKIKLTKDVTTPDYWVRHVREAVRFADDVQRLADEGVTRFLEIGPDAVLAAMAQQTVEGTMAATMRRDRNETASLFVGIGRLFAAGVAIDWNAVFEGRGAQRVELPTYPFQRQFFWIEQGRGLDASDHPLLDAAVSVAGVDQAVLTGRLSPASQAWLAEHAVGGMTIFPGTGFVELAVRAGDEVGCGRVEDLTIEAPLVLPARGTVAVQVVVGSPDETGRRTVEIYSRDEDEVLRPWTRHAEGALAAASTKAPAAGITQWPPAGAEPVAIDRLYADLTEAGLEYGPLFQGLRAAWRGSGDENEVFAEVVLNGDPGRFALHPALLDAALHAIPLLSTDDRVVLPFAWSGVELHASGAEMLRVRIASRGHDQVTLEAVDGAGEPVISVGSLALRPLAEQRATRVDSLFQVKWVPVEATGDAPADVTVLDLGGDDSRTALHRVLEALQTATGALAVVTRGAVSVDGEDTPDLSGAAAWGLVRSAQSEDPGRFLLIDAADDAEVALALATGEPQVAVRDGRAYAPRLIPAAATPAPEPSTVFGGSVLVTGALGALGGLVARHLVTEHGVRRLLLTSRRGLAAPGASDLVEELARLGADVEVAACDVADRDALAALLDGRDLTGVVHAAGVLDDGVIGSLTPERLDHVFAPKAVAAQHLHELTSEMNLSAFVLFSSAAGVLGAPGQGNYAAANAYLDALAAHRRANGLPAQSLAWGLWESDAGMAAVLDDRDRQRIDRSGVTGLSAEQGLGLLDSAGTLAPSLLVPMKLDPKSLTTGDVPYLLRGLVRGQGRRVVRGEASAFQERLGRVPAAEREGFVLDLVRRQTAAIVGHSGPEAVAPDRAFKDLGFDSLAAVELRNGLGEATGLRLAATLVFDYPTPAVLARHLLDELSGTVADVPAPLARASAAAPDDDPIAIIGMSCRYPGGVTSPDDLWRLVADGVDAISGFPTDRGWDIERVYDPTRTRPETSYVDQGGFLYDAAEFDPAFFGISPNEALTMDPQQRLLLEASWEALERAGIDPTALKGSPTGVFAGMMYHDYTYNSSTGSIASGRVAYTLGLEGPAVTVDTACSSSLVALHWAIQALRSGECTLALAGGVTVMATPQTFIEFSRQRGMASDGRCKSFSSSTDGTGWGEGVGMLLVERLSDARRHGHPVLAVVRGTAINQDGASNGLTAPNGPSQRRVIAHALAVAGLTPSEIDLVEAHGTGTTLGDPIEAQALLATYGKDREEPLWLGSIKSNIGHTQAAAGVAGIIKVVQAIRNGRMPKTLHVDEPTPQVDWDAGDVRLLTEPRDWPEREAPRRAAVSSFGISGTNAHVIIEQAPEPDAPASDPAERRDLPAVPLVVTAKTAEALHVQLDRFASFDRDDLDVAFSAATGRASLEHRAVIVGDETVSDVASEGRLAFLFTGQGSQRVGMGRELYETFPVFASAFDEVCGALDLPLQDVIWGDEARLNQTEFTQPAIFALEVALFRLVESWGVRPDFLVGHSIGELAAAHVAGVLSLEDAARLITARGRLMQALPAGGAMVAIQATEGEITPLLNAEVSIAAVNSPSSLVISGAENAVAEIAEQFKDRKQTRLTVSHAFHSPLMDPMLDEFRAVAESVTYHEPTIRLVKDVGTPDYWVQHVRETVRFADDVRYLADEGVTRFLEIGPDAVLAAMAQQTVEGTMAATMRRDRDETASLFVGIGRLFAAGVAIDWNAVFDGRGARRVELPTYPFQRQRFWAEAPEASGDDTGSPLLASMVELPDDGGVVFTGRLSADAHPWLADHAIGDALVFPGTGLVELAIRAGDEVGCGRLDDLTVEAPLVLPESGGVRIRVTAGAADGDGRRPVSVHSHDGEDWIRHAEGVLAAPSATTEPFGQQWPPAAEPVDLDGFYDEMAKAGLTYGPIFQGLRAAWRGNENEVFAEIVLNGDPDRFGIHPALLDAALHAIALTGGEPSLPFSWSGVELHATGARALRVRIVRDEDGAVRIDAADESGAPFASIGGLALRPFAADAFTGARSGHRSLFEIAWTPVTANPRPIPENAEILHIQDKDPKNALHEVLAALQSGTPGLVIVTRDAVSVDGEDVTDLAGAAVWGLVRSAQSEDPERVVIVDARDDAEIALALATGEPQVAVRDGRAYAPRLVRAATDETTEASFGSGTVLITGATGALGTLIARHLVANHQVRSLLLASRRGPEAPGAEELRRELVGLGADVEFAACDTSDRDAVADLLKGRNLTGVVHAAGVLDDGVIESLTSERLDRVFAPKAVAARHLHELTSEMNLSAFVLFSSAAGVLGAPGQGNYAAANAYLDALAAHRRANGLPAQSLAWGLWESADGMAATADAGRLSRGGAAALPVAEGLELFDLAGTLPAPVLVPMSLDTKALDPAEVPAMLRGLARGSGTRRAVANGAGGAAELRRLAALPADERDDELLRIVREHAATVLGHAGPEAIEPDRAFGDLGFDSLAAVEFRTGLGAAIGLRLPPTLVFDHPNARVLAAHLAAEIVPEDGADPGDEDAVRRVLAAIPLTRLRDAGLMDALLELAGVAAPAAAAADGGAAGASAGAIDDLDTDSLISLALDGADAGPDAGDATWEA</sequence>
<dbReference type="CDD" id="cd08956">
    <property type="entry name" value="KR_3_FAS_SDR_x"/>
    <property type="match status" value="3"/>
</dbReference>
<feature type="domain" description="PKS/mFAS DH" evidence="12">
    <location>
        <begin position="4086"/>
        <end position="4348"/>
    </location>
</feature>
<feature type="region of interest" description="N-terminal hotdog fold" evidence="9">
    <location>
        <begin position="864"/>
        <end position="988"/>
    </location>
</feature>
<dbReference type="InterPro" id="IPR036299">
    <property type="entry name" value="Polyketide_synth_docking_sf"/>
</dbReference>